<feature type="compositionally biased region" description="Basic residues" evidence="5">
    <location>
        <begin position="923"/>
        <end position="936"/>
    </location>
</feature>
<organism evidence="8 9">
    <name type="scientific">Microtus ochrogaster</name>
    <name type="common">Prairie vole</name>
    <dbReference type="NCBI Taxonomy" id="79684"/>
    <lineage>
        <taxon>Eukaryota</taxon>
        <taxon>Metazoa</taxon>
        <taxon>Chordata</taxon>
        <taxon>Craniata</taxon>
        <taxon>Vertebrata</taxon>
        <taxon>Euteleostomi</taxon>
        <taxon>Mammalia</taxon>
        <taxon>Eutheria</taxon>
        <taxon>Euarchontoglires</taxon>
        <taxon>Glires</taxon>
        <taxon>Rodentia</taxon>
        <taxon>Myomorpha</taxon>
        <taxon>Muroidea</taxon>
        <taxon>Cricetidae</taxon>
        <taxon>Arvicolinae</taxon>
        <taxon>Microtus</taxon>
    </lineage>
</organism>
<dbReference type="Gene3D" id="3.30.40.10">
    <property type="entry name" value="Zinc/RING finger domain, C3HC4 (zinc finger)"/>
    <property type="match status" value="1"/>
</dbReference>
<dbReference type="InterPro" id="IPR019786">
    <property type="entry name" value="Zinc_finger_PHD-type_CS"/>
</dbReference>
<dbReference type="PROSITE" id="PS01359">
    <property type="entry name" value="ZF_PHD_1"/>
    <property type="match status" value="1"/>
</dbReference>
<feature type="region of interest" description="Disordered" evidence="5">
    <location>
        <begin position="670"/>
        <end position="695"/>
    </location>
</feature>
<reference evidence="8" key="1">
    <citation type="submission" date="2020-03" db="EMBL/GenBank/DDBJ databases">
        <title>Studies in the Genomics of Life Span.</title>
        <authorList>
            <person name="Glass D."/>
        </authorList>
    </citation>
    <scope>NUCLEOTIDE SEQUENCE</scope>
    <source>
        <strain evidence="8">LTLLF</strain>
        <tissue evidence="8">Muscle</tissue>
    </source>
</reference>
<feature type="compositionally biased region" description="Basic residues" evidence="5">
    <location>
        <begin position="845"/>
        <end position="864"/>
    </location>
</feature>
<feature type="compositionally biased region" description="Basic residues" evidence="5">
    <location>
        <begin position="951"/>
        <end position="963"/>
    </location>
</feature>
<evidence type="ECO:0000259" key="7">
    <source>
        <dbReference type="PROSITE" id="PS50089"/>
    </source>
</evidence>
<dbReference type="InterPro" id="IPR019787">
    <property type="entry name" value="Znf_PHD-finger"/>
</dbReference>
<proteinExistence type="predicted"/>
<feature type="compositionally biased region" description="Basic and acidic residues" evidence="5">
    <location>
        <begin position="766"/>
        <end position="775"/>
    </location>
</feature>
<evidence type="ECO:0000256" key="5">
    <source>
        <dbReference type="SAM" id="MobiDB-lite"/>
    </source>
</evidence>
<evidence type="ECO:0000259" key="6">
    <source>
        <dbReference type="PROSITE" id="PS50016"/>
    </source>
</evidence>
<dbReference type="InterPro" id="IPR013083">
    <property type="entry name" value="Znf_RING/FYVE/PHD"/>
</dbReference>
<feature type="region of interest" description="Disordered" evidence="5">
    <location>
        <begin position="448"/>
        <end position="490"/>
    </location>
</feature>
<accession>A0A8J6GCS2</accession>
<feature type="region of interest" description="Disordered" evidence="5">
    <location>
        <begin position="817"/>
        <end position="1083"/>
    </location>
</feature>
<feature type="compositionally biased region" description="Basic residues" evidence="5">
    <location>
        <begin position="339"/>
        <end position="364"/>
    </location>
</feature>
<dbReference type="InterPro" id="IPR001965">
    <property type="entry name" value="Znf_PHD"/>
</dbReference>
<gene>
    <name evidence="8" type="ORF">LTLLF_165615</name>
</gene>
<feature type="compositionally biased region" description="Low complexity" evidence="5">
    <location>
        <begin position="674"/>
        <end position="695"/>
    </location>
</feature>
<evidence type="ECO:0000256" key="4">
    <source>
        <dbReference type="PROSITE-ProRule" id="PRU00175"/>
    </source>
</evidence>
<feature type="compositionally biased region" description="Basic and acidic residues" evidence="5">
    <location>
        <begin position="1026"/>
        <end position="1035"/>
    </location>
</feature>
<dbReference type="InterPro" id="IPR001841">
    <property type="entry name" value="Znf_RING"/>
</dbReference>
<dbReference type="Gene3D" id="2.30.30.1150">
    <property type="match status" value="1"/>
</dbReference>
<evidence type="ECO:0000256" key="1">
    <source>
        <dbReference type="ARBA" id="ARBA00022723"/>
    </source>
</evidence>
<dbReference type="InterPro" id="IPR047157">
    <property type="entry name" value="PHRF1/Atg35"/>
</dbReference>
<feature type="compositionally biased region" description="Basic and acidic residues" evidence="5">
    <location>
        <begin position="985"/>
        <end position="995"/>
    </location>
</feature>
<feature type="region of interest" description="Disordered" evidence="5">
    <location>
        <begin position="333"/>
        <end position="386"/>
    </location>
</feature>
<evidence type="ECO:0000313" key="9">
    <source>
        <dbReference type="Proteomes" id="UP000710432"/>
    </source>
</evidence>
<feature type="compositionally biased region" description="Basic residues" evidence="5">
    <location>
        <begin position="1015"/>
        <end position="1025"/>
    </location>
</feature>
<dbReference type="GO" id="GO:0008270">
    <property type="term" value="F:zinc ion binding"/>
    <property type="evidence" value="ECO:0007669"/>
    <property type="project" value="UniProtKB-KW"/>
</dbReference>
<sequence>MDDDSLDEHVAHSPGPDGPSRVGPSELTSDAEESSNGHSGDSEDDTGSEHEDDTDGEDTEGLSEEEDPEDRSGSEDSEDGVEMAAAAVETQRKLEASSAPNSDDDAESCPICLNAFRDQAVGTPETCAHYFCLDCIIEWSRNANSCPVDRTIFKCICIRAQFNGKILKKIPVENTRACEDEEADEEDPTFCEVCGRSDREDRLLLCDGCDAGYHMECLDPPLQEVPVDEWFCPECAAPGVAPTHDAAPVSDEEVSLLLADVVPTTSRLRPRVVRTRAIARTRQSERVRATVNRNRISSARRVQHVPRYLMSSLLDETIEAVATGLSTAVYQRPLTPRVPAKRKRKAGRRKKVLGRKKTRSRSSVKSKSGGTRAKKRQHRVRKTKGRKLKNEITARSRIARTLGLRRPVHGTSMPSVYKPVDPSLGLMRADIGAASLSLFGDPYELDPFDSVPSSNEEPSAYPPSPLSAKRRVLSRSALQSHQPVARPVAMGLSRRQLPAVAPEPSVEEAPVPDLLGSILSDQSLLMMSSADVVIHRDGSLSAKRAAKFCDSIQRRVQAQRQPAAGGTTLRERIQWTHGSQATELRAELWGQSSPTLSHVSVATLGPSRGKGIGSTFESFRINIPGNTAHCSQMSSPGFCNTFRPVDSKVQRKENPSPLFSIKKPKQLKSEIYDPFDPTGSDSSPPSSSPESLGQGLLPSEITRTISINSPKAPASQTVRCVTSYRVENIFETDTEPEPQPTGEPEAGMLEFLGKELAEGTSDMEQEGLRETEHTEIQGSTAHSQRPSPPAPWDDEDGVSCTPFFGSEERTVTCVTVVEPGVPQMTTHRIVELRAPSRSRSTSSSRSRKKTKKKKVSREHQRTRSSTRSGSRDRTSRSASPVAEEHTKMHRAKAKSRRSSSDRASSQDRAKRRRRERDRERRHGPWGHGRCWRKSRSRSGSPGSSSCERHESRRRKRHHSGSRSRGRDCSPHSSLERDRKHRHRERSRERMDKKESVTWSRERRRRRSRSPSLEHRPRRPRSHEKRPHSPEKKGAVREVSPVPTPQEEPRQDGNHPATPPVSEISVLPEVVVADPNPPEVPPVLAEPVECVPEDLDYGDSVEAGHIFEDFSNEAIFIQLDDMSSPPSPESTDSSPERDFPANPTVPPVSLPQDTTLPTSQREVLLVHSEDISKPAPQALIPSDQCLLRQDTVETITTALSTSGVVPLGKDSPLLSGRGCEAVRPKDPVAQVPLLRSRNLVKRVTWNLQEAEDSTPALDRVPRMPLERPQRPQEGDWDAEDRALLGVQQAPFSDLPPPIHVLQESGLPDADPSQVYSPNMPPPLAQPSSILPYALVSQPSVQMILQGTLPLAGCGAAQSLAPVPTMPATTSQLVTPTTTNNFEEKTATPKSAAEKTKKEEYMKKLHMQERAVEEVKLAIKPFYQKREVTKEEYKDILRKAVQKICHSKSGEINPVKVANLVKAYVDKYRHMRRHKKTGAGEEPPTQGAET</sequence>
<dbReference type="Proteomes" id="UP000710432">
    <property type="component" value="Unassembled WGS sequence"/>
</dbReference>
<feature type="compositionally biased region" description="Acidic residues" evidence="5">
    <location>
        <begin position="42"/>
        <end position="81"/>
    </location>
</feature>
<feature type="region of interest" description="Disordered" evidence="5">
    <location>
        <begin position="1119"/>
        <end position="1154"/>
    </location>
</feature>
<dbReference type="InterPro" id="IPR017907">
    <property type="entry name" value="Znf_RING_CS"/>
</dbReference>
<comment type="caution">
    <text evidence="8">The sequence shown here is derived from an EMBL/GenBank/DDBJ whole genome shotgun (WGS) entry which is preliminary data.</text>
</comment>
<feature type="domain" description="PHD-type" evidence="6">
    <location>
        <begin position="188"/>
        <end position="238"/>
    </location>
</feature>
<dbReference type="SMART" id="SM00249">
    <property type="entry name" value="PHD"/>
    <property type="match status" value="1"/>
</dbReference>
<feature type="compositionally biased region" description="Basic residues" evidence="5">
    <location>
        <begin position="372"/>
        <end position="386"/>
    </location>
</feature>
<evidence type="ECO:0000256" key="3">
    <source>
        <dbReference type="ARBA" id="ARBA00022833"/>
    </source>
</evidence>
<dbReference type="CDD" id="cd16635">
    <property type="entry name" value="mRING-HC-C3HC3D_PHRF1"/>
    <property type="match status" value="1"/>
</dbReference>
<keyword evidence="2 4" id="KW-0863">Zinc-finger</keyword>
<feature type="region of interest" description="Disordered" evidence="5">
    <location>
        <begin position="1"/>
        <end position="83"/>
    </location>
</feature>
<dbReference type="SUPFAM" id="SSF57903">
    <property type="entry name" value="FYVE/PHD zinc finger"/>
    <property type="match status" value="1"/>
</dbReference>
<protein>
    <submittedName>
        <fullName evidence="8">PHD and RING finger domain-containing protein 1</fullName>
    </submittedName>
</protein>
<evidence type="ECO:0000313" key="8">
    <source>
        <dbReference type="EMBL" id="KAH0508189.1"/>
    </source>
</evidence>
<dbReference type="EMBL" id="JAATJU010023300">
    <property type="protein sequence ID" value="KAH0508189.1"/>
    <property type="molecule type" value="Genomic_DNA"/>
</dbReference>
<feature type="domain" description="RING-type" evidence="7">
    <location>
        <begin position="109"/>
        <end position="150"/>
    </location>
</feature>
<feature type="compositionally biased region" description="Polar residues" evidence="5">
    <location>
        <begin position="776"/>
        <end position="785"/>
    </location>
</feature>
<dbReference type="PANTHER" id="PTHR12618">
    <property type="entry name" value="PHD AND RING FINGER DOMAIN-CONTAINING PROTEIN 1"/>
    <property type="match status" value="1"/>
</dbReference>
<feature type="compositionally biased region" description="Basic and acidic residues" evidence="5">
    <location>
        <begin position="898"/>
        <end position="908"/>
    </location>
</feature>
<dbReference type="Pfam" id="PF00628">
    <property type="entry name" value="PHD"/>
    <property type="match status" value="1"/>
</dbReference>
<feature type="compositionally biased region" description="Low complexity" evidence="5">
    <location>
        <begin position="1119"/>
        <end position="1132"/>
    </location>
</feature>
<feature type="compositionally biased region" description="Basic and acidic residues" evidence="5">
    <location>
        <begin position="964"/>
        <end position="977"/>
    </location>
</feature>
<dbReference type="CDD" id="cd15536">
    <property type="entry name" value="PHD_PHRF1"/>
    <property type="match status" value="1"/>
</dbReference>
<dbReference type="PROSITE" id="PS50089">
    <property type="entry name" value="ZF_RING_2"/>
    <property type="match status" value="1"/>
</dbReference>
<feature type="region of interest" description="Disordered" evidence="5">
    <location>
        <begin position="1469"/>
        <end position="1488"/>
    </location>
</feature>
<keyword evidence="3" id="KW-0862">Zinc</keyword>
<dbReference type="SMART" id="SM00184">
    <property type="entry name" value="RING"/>
    <property type="match status" value="2"/>
</dbReference>
<dbReference type="SUPFAM" id="SSF57850">
    <property type="entry name" value="RING/U-box"/>
    <property type="match status" value="1"/>
</dbReference>
<keyword evidence="1" id="KW-0479">Metal-binding</keyword>
<dbReference type="InterPro" id="IPR011011">
    <property type="entry name" value="Znf_FYVE_PHD"/>
</dbReference>
<evidence type="ECO:0000256" key="2">
    <source>
        <dbReference type="ARBA" id="ARBA00022771"/>
    </source>
</evidence>
<name>A0A8J6GCS2_MICOH</name>
<dbReference type="PROSITE" id="PS00518">
    <property type="entry name" value="ZF_RING_1"/>
    <property type="match status" value="1"/>
</dbReference>
<feature type="compositionally biased region" description="Basic residues" evidence="5">
    <location>
        <begin position="887"/>
        <end position="897"/>
    </location>
</feature>
<feature type="region of interest" description="Disordered" evidence="5">
    <location>
        <begin position="753"/>
        <end position="805"/>
    </location>
</feature>
<dbReference type="Pfam" id="PF13639">
    <property type="entry name" value="zf-RING_2"/>
    <property type="match status" value="1"/>
</dbReference>
<dbReference type="PANTHER" id="PTHR12618:SF20">
    <property type="entry name" value="PHD AND RING FINGER DOMAIN-CONTAINING PROTEIN 1"/>
    <property type="match status" value="1"/>
</dbReference>
<dbReference type="Pfam" id="PF23030">
    <property type="entry name" value="SCAF11-like_C"/>
    <property type="match status" value="1"/>
</dbReference>
<dbReference type="InterPro" id="IPR057031">
    <property type="entry name" value="SFR19-like_C"/>
</dbReference>
<dbReference type="PROSITE" id="PS50016">
    <property type="entry name" value="ZF_PHD_2"/>
    <property type="match status" value="1"/>
</dbReference>